<keyword evidence="2" id="KW-1185">Reference proteome</keyword>
<name>A0A835LPN6_9MAGN</name>
<comment type="caution">
    <text evidence="1">The sequence shown here is derived from an EMBL/GenBank/DDBJ whole genome shotgun (WGS) entry which is preliminary data.</text>
</comment>
<protein>
    <submittedName>
        <fullName evidence="1">Uncharacterized protein</fullName>
    </submittedName>
</protein>
<proteinExistence type="predicted"/>
<sequence length="74" mass="8348">MKESGQETAPYVVCYDLFSGISKIKVDEVGENNYRPDLMNAALSRLSAVYRSLKVSKSGVKKRNRQNVRIPGRK</sequence>
<dbReference type="AlphaFoldDB" id="A0A835LPN6"/>
<evidence type="ECO:0000313" key="2">
    <source>
        <dbReference type="Proteomes" id="UP000631114"/>
    </source>
</evidence>
<reference evidence="1 2" key="1">
    <citation type="submission" date="2020-10" db="EMBL/GenBank/DDBJ databases">
        <title>The Coptis chinensis genome and diversification of protoberbering-type alkaloids.</title>
        <authorList>
            <person name="Wang B."/>
            <person name="Shu S."/>
            <person name="Song C."/>
            <person name="Liu Y."/>
        </authorList>
    </citation>
    <scope>NUCLEOTIDE SEQUENCE [LARGE SCALE GENOMIC DNA]</scope>
    <source>
        <strain evidence="1">HL-2020</strain>
        <tissue evidence="1">Leaf</tissue>
    </source>
</reference>
<accession>A0A835LPN6</accession>
<organism evidence="1 2">
    <name type="scientific">Coptis chinensis</name>
    <dbReference type="NCBI Taxonomy" id="261450"/>
    <lineage>
        <taxon>Eukaryota</taxon>
        <taxon>Viridiplantae</taxon>
        <taxon>Streptophyta</taxon>
        <taxon>Embryophyta</taxon>
        <taxon>Tracheophyta</taxon>
        <taxon>Spermatophyta</taxon>
        <taxon>Magnoliopsida</taxon>
        <taxon>Ranunculales</taxon>
        <taxon>Ranunculaceae</taxon>
        <taxon>Coptidoideae</taxon>
        <taxon>Coptis</taxon>
    </lineage>
</organism>
<dbReference type="Proteomes" id="UP000631114">
    <property type="component" value="Unassembled WGS sequence"/>
</dbReference>
<dbReference type="OrthoDB" id="338850at2759"/>
<dbReference type="EMBL" id="JADFTS010000006">
    <property type="protein sequence ID" value="KAF9603428.1"/>
    <property type="molecule type" value="Genomic_DNA"/>
</dbReference>
<dbReference type="Gene3D" id="3.30.390.110">
    <property type="match status" value="1"/>
</dbReference>
<evidence type="ECO:0000313" key="1">
    <source>
        <dbReference type="EMBL" id="KAF9603428.1"/>
    </source>
</evidence>
<gene>
    <name evidence="1" type="ORF">IFM89_036129</name>
</gene>